<feature type="coiled-coil region" evidence="1">
    <location>
        <begin position="223"/>
        <end position="250"/>
    </location>
</feature>
<dbReference type="OrthoDB" id="76425at2759"/>
<dbReference type="PANTHER" id="PTHR37558:SF1">
    <property type="entry name" value="HTH CENPB-TYPE DOMAIN-CONTAINING PROTEIN"/>
    <property type="match status" value="1"/>
</dbReference>
<organism evidence="3 4">
    <name type="scientific">Saprolegnia parasitica (strain CBS 223.65)</name>
    <dbReference type="NCBI Taxonomy" id="695850"/>
    <lineage>
        <taxon>Eukaryota</taxon>
        <taxon>Sar</taxon>
        <taxon>Stramenopiles</taxon>
        <taxon>Oomycota</taxon>
        <taxon>Saprolegniomycetes</taxon>
        <taxon>Saprolegniales</taxon>
        <taxon>Saprolegniaceae</taxon>
        <taxon>Saprolegnia</taxon>
    </lineage>
</organism>
<dbReference type="OMA" id="GQTIARW"/>
<gene>
    <name evidence="3" type="ORF">SPRG_11320</name>
</gene>
<evidence type="ECO:0000313" key="3">
    <source>
        <dbReference type="EMBL" id="KDO22368.1"/>
    </source>
</evidence>
<protein>
    <submittedName>
        <fullName evidence="3">Uncharacterized protein</fullName>
    </submittedName>
</protein>
<dbReference type="EMBL" id="KK583269">
    <property type="protein sequence ID" value="KDO22368.1"/>
    <property type="molecule type" value="Genomic_DNA"/>
</dbReference>
<proteinExistence type="predicted"/>
<evidence type="ECO:0000313" key="4">
    <source>
        <dbReference type="Proteomes" id="UP000030745"/>
    </source>
</evidence>
<name>A0A067BVR5_SAPPC</name>
<dbReference type="PANTHER" id="PTHR37558">
    <property type="entry name" value="HTH CENPB-TYPE DOMAIN-CONTAINING PROTEIN"/>
    <property type="match status" value="1"/>
</dbReference>
<feature type="region of interest" description="Disordered" evidence="2">
    <location>
        <begin position="139"/>
        <end position="174"/>
    </location>
</feature>
<dbReference type="GeneID" id="24133365"/>
<dbReference type="AlphaFoldDB" id="A0A067BVR5"/>
<dbReference type="Proteomes" id="UP000030745">
    <property type="component" value="Unassembled WGS sequence"/>
</dbReference>
<dbReference type="KEGG" id="spar:SPRG_11320"/>
<dbReference type="RefSeq" id="XP_012206892.1">
    <property type="nucleotide sequence ID" value="XM_012351502.1"/>
</dbReference>
<reference evidence="3 4" key="1">
    <citation type="journal article" date="2013" name="PLoS Genet.">
        <title>Distinctive expansion of potential virulence genes in the genome of the oomycete fish pathogen Saprolegnia parasitica.</title>
        <authorList>
            <person name="Jiang R.H."/>
            <person name="de Bruijn I."/>
            <person name="Haas B.J."/>
            <person name="Belmonte R."/>
            <person name="Lobach L."/>
            <person name="Christie J."/>
            <person name="van den Ackerveken G."/>
            <person name="Bottin A."/>
            <person name="Bulone V."/>
            <person name="Diaz-Moreno S.M."/>
            <person name="Dumas B."/>
            <person name="Fan L."/>
            <person name="Gaulin E."/>
            <person name="Govers F."/>
            <person name="Grenville-Briggs L.J."/>
            <person name="Horner N.R."/>
            <person name="Levin J.Z."/>
            <person name="Mammella M."/>
            <person name="Meijer H.J."/>
            <person name="Morris P."/>
            <person name="Nusbaum C."/>
            <person name="Oome S."/>
            <person name="Phillips A.J."/>
            <person name="van Rooyen D."/>
            <person name="Rzeszutek E."/>
            <person name="Saraiva M."/>
            <person name="Secombes C.J."/>
            <person name="Seidl M.F."/>
            <person name="Snel B."/>
            <person name="Stassen J.H."/>
            <person name="Sykes S."/>
            <person name="Tripathy S."/>
            <person name="van den Berg H."/>
            <person name="Vega-Arreguin J.C."/>
            <person name="Wawra S."/>
            <person name="Young S.K."/>
            <person name="Zeng Q."/>
            <person name="Dieguez-Uribeondo J."/>
            <person name="Russ C."/>
            <person name="Tyler B.M."/>
            <person name="van West P."/>
        </authorList>
    </citation>
    <scope>NUCLEOTIDE SEQUENCE [LARGE SCALE GENOMIC DNA]</scope>
    <source>
        <strain evidence="3 4">CBS 223.65</strain>
    </source>
</reference>
<dbReference type="VEuPathDB" id="FungiDB:SPRG_11320"/>
<sequence length="274" mass="31022">MSDELPTKTKKTFRFSVASDVDLLKEVINVAPYDAPFGQTIARWEEVTEHMRGIHGEHVTFTGCRKRFDDLMAAFKKDALKAMRASGTAAEVCERDLLLEDISDLMDAVADKKKAAKEDKGKKVDTSENDGHRIRAAALQGLKRKTAGGDDDQESDHEDHDETPSKRSKRAAAATNDVASVVKDFLSMIASTNQLKHEEVAAKREEIAAKRAEVAVRKEELALRHRKLELEEQRYLLDKAEREARFQMEKTEREAQLQFMRSTIEMMRSLTSNK</sequence>
<keyword evidence="4" id="KW-1185">Reference proteome</keyword>
<evidence type="ECO:0000256" key="1">
    <source>
        <dbReference type="SAM" id="Coils"/>
    </source>
</evidence>
<evidence type="ECO:0000256" key="2">
    <source>
        <dbReference type="SAM" id="MobiDB-lite"/>
    </source>
</evidence>
<accession>A0A067BVR5</accession>
<keyword evidence="1" id="KW-0175">Coiled coil</keyword>